<comment type="cofactor">
    <cofactor evidence="1 11">
        <name>Zn(2+)</name>
        <dbReference type="ChEBI" id="CHEBI:29105"/>
    </cofactor>
</comment>
<comment type="similarity">
    <text evidence="3 11">Belongs to the peptidase M50B family.</text>
</comment>
<reference evidence="13 14" key="1">
    <citation type="submission" date="2016-10" db="EMBL/GenBank/DDBJ databases">
        <authorList>
            <person name="de Groot N.N."/>
        </authorList>
    </citation>
    <scope>NUCLEOTIDE SEQUENCE [LARGE SCALE GENOMIC DNA]</scope>
    <source>
        <strain evidence="13 14">DSM 19113</strain>
    </source>
</reference>
<evidence type="ECO:0000256" key="6">
    <source>
        <dbReference type="ARBA" id="ARBA00022801"/>
    </source>
</evidence>
<dbReference type="GO" id="GO:0046872">
    <property type="term" value="F:metal ion binding"/>
    <property type="evidence" value="ECO:0007669"/>
    <property type="project" value="UniProtKB-KW"/>
</dbReference>
<dbReference type="InterPro" id="IPR004387">
    <property type="entry name" value="Pept_M50_Zn"/>
</dbReference>
<dbReference type="InterPro" id="IPR008915">
    <property type="entry name" value="Peptidase_M50"/>
</dbReference>
<dbReference type="OrthoDB" id="9782003at2"/>
<evidence type="ECO:0000256" key="10">
    <source>
        <dbReference type="ARBA" id="ARBA00023136"/>
    </source>
</evidence>
<keyword evidence="10 11" id="KW-0472">Membrane</keyword>
<dbReference type="STRING" id="283737.SAMN05660453_0767"/>
<evidence type="ECO:0000256" key="5">
    <source>
        <dbReference type="ARBA" id="ARBA00022692"/>
    </source>
</evidence>
<dbReference type="Gene3D" id="2.30.42.10">
    <property type="match status" value="1"/>
</dbReference>
<dbReference type="Pfam" id="PF17820">
    <property type="entry name" value="PDZ_6"/>
    <property type="match status" value="1"/>
</dbReference>
<evidence type="ECO:0000256" key="2">
    <source>
        <dbReference type="ARBA" id="ARBA00004141"/>
    </source>
</evidence>
<keyword evidence="5 11" id="KW-0812">Transmembrane</keyword>
<keyword evidence="4 13" id="KW-0645">Protease</keyword>
<keyword evidence="11" id="KW-0479">Metal-binding</keyword>
<accession>A0A1I1FDF4</accession>
<keyword evidence="6 11" id="KW-0378">Hydrolase</keyword>
<dbReference type="EC" id="3.4.24.-" evidence="11"/>
<dbReference type="EMBL" id="FOLI01000002">
    <property type="protein sequence ID" value="SFB97427.1"/>
    <property type="molecule type" value="Genomic_DNA"/>
</dbReference>
<dbReference type="NCBIfam" id="TIGR00054">
    <property type="entry name" value="RIP metalloprotease RseP"/>
    <property type="match status" value="1"/>
</dbReference>
<comment type="subcellular location">
    <subcellularLocation>
        <location evidence="2">Membrane</location>
        <topology evidence="2">Multi-pass membrane protein</topology>
    </subcellularLocation>
</comment>
<evidence type="ECO:0000256" key="8">
    <source>
        <dbReference type="ARBA" id="ARBA00022989"/>
    </source>
</evidence>
<keyword evidence="7 11" id="KW-0862">Zinc</keyword>
<dbReference type="CDD" id="cd06163">
    <property type="entry name" value="S2P-M50_PDZ_RseP-like"/>
    <property type="match status" value="1"/>
</dbReference>
<dbReference type="InterPro" id="IPR036034">
    <property type="entry name" value="PDZ_sf"/>
</dbReference>
<proteinExistence type="inferred from homology"/>
<feature type="transmembrane region" description="Helical" evidence="11">
    <location>
        <begin position="6"/>
        <end position="27"/>
    </location>
</feature>
<keyword evidence="9 11" id="KW-0482">Metalloprotease</keyword>
<evidence type="ECO:0000256" key="4">
    <source>
        <dbReference type="ARBA" id="ARBA00022670"/>
    </source>
</evidence>
<dbReference type="InterPro" id="IPR001478">
    <property type="entry name" value="PDZ"/>
</dbReference>
<evidence type="ECO:0000256" key="11">
    <source>
        <dbReference type="RuleBase" id="RU362031"/>
    </source>
</evidence>
<gene>
    <name evidence="13" type="ORF">SAMN05660453_0767</name>
</gene>
<dbReference type="GO" id="GO:0004222">
    <property type="term" value="F:metalloendopeptidase activity"/>
    <property type="evidence" value="ECO:0007669"/>
    <property type="project" value="InterPro"/>
</dbReference>
<dbReference type="SMART" id="SM00228">
    <property type="entry name" value="PDZ"/>
    <property type="match status" value="1"/>
</dbReference>
<feature type="transmembrane region" description="Helical" evidence="11">
    <location>
        <begin position="170"/>
        <end position="193"/>
    </location>
</feature>
<feature type="transmembrane region" description="Helical" evidence="11">
    <location>
        <begin position="390"/>
        <end position="412"/>
    </location>
</feature>
<evidence type="ECO:0000256" key="7">
    <source>
        <dbReference type="ARBA" id="ARBA00022833"/>
    </source>
</evidence>
<evidence type="ECO:0000313" key="13">
    <source>
        <dbReference type="EMBL" id="SFB97427.1"/>
    </source>
</evidence>
<dbReference type="CDD" id="cd23081">
    <property type="entry name" value="cpPDZ_EcRseP-like"/>
    <property type="match status" value="1"/>
</dbReference>
<sequence>MSVTAIIAFLIVFGLLVSFHEFGHFIVAKKSGVLVREFAIGMGPKIFAWYKNDTAYTIRLLPVGGYVRMASEEDHDDLEAGQRLYLQQNEAGLVTNIDLRADQEEAGFLFQIDQADLVDAMTLTGFRYGSEDVETLSVSTDATIVDDSGQENRVAPRSSWVESAPAIKRVFINLAGPAMNFILAIIAALVLAFSLSQVSLNEPILGQVVKNQPAAQAGLKVNDKMKAVNGQSVKTFTDFATEVAEQKGKTMTVRYERNGQEKTAKVTPEAVTISGQKGYRIGVVAKGETGFGDRLEYGFLMWKSWFTQVSDGIVNLFTTTFSLNKLGGPVMLAKATSTATNQGFMTVLALLGMLSVNLGLINLLPIPPLDGGKVFLDLYESIFRRPFPKFLANGLIMVGTIALVILMILVTAKDLIQF</sequence>
<keyword evidence="8 11" id="KW-1133">Transmembrane helix</keyword>
<dbReference type="PANTHER" id="PTHR42837">
    <property type="entry name" value="REGULATOR OF SIGMA-E PROTEASE RSEP"/>
    <property type="match status" value="1"/>
</dbReference>
<dbReference type="AlphaFoldDB" id="A0A1I1FDF4"/>
<dbReference type="Proteomes" id="UP000199376">
    <property type="component" value="Unassembled WGS sequence"/>
</dbReference>
<keyword evidence="14" id="KW-1185">Reference proteome</keyword>
<feature type="transmembrane region" description="Helical" evidence="11">
    <location>
        <begin position="344"/>
        <end position="366"/>
    </location>
</feature>
<dbReference type="GO" id="GO:0006508">
    <property type="term" value="P:proteolysis"/>
    <property type="evidence" value="ECO:0007669"/>
    <property type="project" value="UniProtKB-KW"/>
</dbReference>
<protein>
    <recommendedName>
        <fullName evidence="11">Zinc metalloprotease</fullName>
        <ecNumber evidence="11">3.4.24.-</ecNumber>
    </recommendedName>
</protein>
<dbReference type="InterPro" id="IPR041489">
    <property type="entry name" value="PDZ_6"/>
</dbReference>
<feature type="domain" description="PDZ" evidence="12">
    <location>
        <begin position="189"/>
        <end position="259"/>
    </location>
</feature>
<organism evidence="13 14">
    <name type="scientific">Fructobacillus durionis</name>
    <dbReference type="NCBI Taxonomy" id="283737"/>
    <lineage>
        <taxon>Bacteria</taxon>
        <taxon>Bacillati</taxon>
        <taxon>Bacillota</taxon>
        <taxon>Bacilli</taxon>
        <taxon>Lactobacillales</taxon>
        <taxon>Lactobacillaceae</taxon>
        <taxon>Fructobacillus</taxon>
    </lineage>
</organism>
<evidence type="ECO:0000256" key="9">
    <source>
        <dbReference type="ARBA" id="ARBA00023049"/>
    </source>
</evidence>
<evidence type="ECO:0000256" key="1">
    <source>
        <dbReference type="ARBA" id="ARBA00001947"/>
    </source>
</evidence>
<dbReference type="RefSeq" id="WP_091502236.1">
    <property type="nucleotide sequence ID" value="NZ_FOLI01000002.1"/>
</dbReference>
<dbReference type="PANTHER" id="PTHR42837:SF2">
    <property type="entry name" value="MEMBRANE METALLOPROTEASE ARASP2, CHLOROPLASTIC-RELATED"/>
    <property type="match status" value="1"/>
</dbReference>
<dbReference type="GO" id="GO:0016020">
    <property type="term" value="C:membrane"/>
    <property type="evidence" value="ECO:0007669"/>
    <property type="project" value="UniProtKB-SubCell"/>
</dbReference>
<dbReference type="SUPFAM" id="SSF50156">
    <property type="entry name" value="PDZ domain-like"/>
    <property type="match status" value="1"/>
</dbReference>
<evidence type="ECO:0000256" key="3">
    <source>
        <dbReference type="ARBA" id="ARBA00007931"/>
    </source>
</evidence>
<evidence type="ECO:0000259" key="12">
    <source>
        <dbReference type="SMART" id="SM00228"/>
    </source>
</evidence>
<dbReference type="Pfam" id="PF02163">
    <property type="entry name" value="Peptidase_M50"/>
    <property type="match status" value="1"/>
</dbReference>
<evidence type="ECO:0000313" key="14">
    <source>
        <dbReference type="Proteomes" id="UP000199376"/>
    </source>
</evidence>
<name>A0A1I1FDF4_9LACO</name>